<feature type="signal peptide" evidence="4">
    <location>
        <begin position="1"/>
        <end position="27"/>
    </location>
</feature>
<accession>A0A7W9KRQ6</accession>
<organism evidence="6 7">
    <name type="scientific">Kutzneria kofuensis</name>
    <dbReference type="NCBI Taxonomy" id="103725"/>
    <lineage>
        <taxon>Bacteria</taxon>
        <taxon>Bacillati</taxon>
        <taxon>Actinomycetota</taxon>
        <taxon>Actinomycetes</taxon>
        <taxon>Pseudonocardiales</taxon>
        <taxon>Pseudonocardiaceae</taxon>
        <taxon>Kutzneria</taxon>
    </lineage>
</organism>
<evidence type="ECO:0000256" key="1">
    <source>
        <dbReference type="ARBA" id="ARBA00004196"/>
    </source>
</evidence>
<dbReference type="InterPro" id="IPR028082">
    <property type="entry name" value="Peripla_BP_I"/>
</dbReference>
<dbReference type="GO" id="GO:0030288">
    <property type="term" value="C:outer membrane-bounded periplasmic space"/>
    <property type="evidence" value="ECO:0007669"/>
    <property type="project" value="TreeGrafter"/>
</dbReference>
<gene>
    <name evidence="6" type="ORF">BJ998_008771</name>
</gene>
<dbReference type="PANTHER" id="PTHR30036:SF1">
    <property type="entry name" value="D-XYLOSE-BINDING PERIPLASMIC PROTEIN"/>
    <property type="match status" value="1"/>
</dbReference>
<feature type="domain" description="Periplasmic binding protein" evidence="5">
    <location>
        <begin position="43"/>
        <end position="300"/>
    </location>
</feature>
<dbReference type="SUPFAM" id="SSF53822">
    <property type="entry name" value="Periplasmic binding protein-like I"/>
    <property type="match status" value="1"/>
</dbReference>
<dbReference type="PANTHER" id="PTHR30036">
    <property type="entry name" value="D-XYLOSE-BINDING PERIPLASMIC PROTEIN"/>
    <property type="match status" value="1"/>
</dbReference>
<dbReference type="RefSeq" id="WP_184869980.1">
    <property type="nucleotide sequence ID" value="NZ_BAAAWY010000104.1"/>
</dbReference>
<feature type="compositionally biased region" description="Polar residues" evidence="3">
    <location>
        <begin position="22"/>
        <end position="36"/>
    </location>
</feature>
<dbReference type="PROSITE" id="PS51257">
    <property type="entry name" value="PROKAR_LIPOPROTEIN"/>
    <property type="match status" value="1"/>
</dbReference>
<dbReference type="InterPro" id="IPR050555">
    <property type="entry name" value="Bact_Solute-Bind_Prot2"/>
</dbReference>
<comment type="caution">
    <text evidence="6">The sequence shown here is derived from an EMBL/GenBank/DDBJ whole genome shotgun (WGS) entry which is preliminary data.</text>
</comment>
<evidence type="ECO:0000256" key="2">
    <source>
        <dbReference type="ARBA" id="ARBA00022729"/>
    </source>
</evidence>
<feature type="region of interest" description="Disordered" evidence="3">
    <location>
        <begin position="22"/>
        <end position="41"/>
    </location>
</feature>
<keyword evidence="2 4" id="KW-0732">Signal</keyword>
<evidence type="ECO:0000313" key="7">
    <source>
        <dbReference type="Proteomes" id="UP000585638"/>
    </source>
</evidence>
<dbReference type="Pfam" id="PF13407">
    <property type="entry name" value="Peripla_BP_4"/>
    <property type="match status" value="1"/>
</dbReference>
<dbReference type="EMBL" id="JACHIR010000003">
    <property type="protein sequence ID" value="MBB5897512.1"/>
    <property type="molecule type" value="Genomic_DNA"/>
</dbReference>
<dbReference type="GO" id="GO:0030246">
    <property type="term" value="F:carbohydrate binding"/>
    <property type="evidence" value="ECO:0007669"/>
    <property type="project" value="TreeGrafter"/>
</dbReference>
<evidence type="ECO:0000256" key="4">
    <source>
        <dbReference type="SAM" id="SignalP"/>
    </source>
</evidence>
<protein>
    <submittedName>
        <fullName evidence="6">D-xylose transport system substrate-binding protein</fullName>
    </submittedName>
</protein>
<dbReference type="InterPro" id="IPR025997">
    <property type="entry name" value="SBP_2_dom"/>
</dbReference>
<dbReference type="AlphaFoldDB" id="A0A7W9KRQ6"/>
<sequence>MRTVVAVAGCALVLVASACGSTGSNSAATGPATNTPKPKVGVILPDTASSARWEDSDKPLLTSQLSFAGIDPDIQNAQGDEKRFAELADKMIAEKVNVLMITPLSTDGGAAVERKAKAAGIPVIDYDRISLGGTAEYYVSFNNIAVGQLQADGLLQCLGNKSGASIIEIEGASTDNNATQFHEGHEQVLKPRYDSGSLRLVASKSIDKWSPDIAAATFTQVLDANGGHVDGVLSANDGMAASIEAVLKQRNITVPVTGQDATLGGLQAVLRGTQCMTVYKPIDIEAEAASRLAIALATGRHGDADDLATGNTKDPKGNRDVKSVLLGPQSISKFDVQGLVAKGVVKTSELCAGDMAGFCSNAGIPVQ</sequence>
<comment type="subcellular location">
    <subcellularLocation>
        <location evidence="1">Cell envelope</location>
    </subcellularLocation>
</comment>
<evidence type="ECO:0000313" key="6">
    <source>
        <dbReference type="EMBL" id="MBB5897512.1"/>
    </source>
</evidence>
<evidence type="ECO:0000256" key="3">
    <source>
        <dbReference type="SAM" id="MobiDB-lite"/>
    </source>
</evidence>
<feature type="chain" id="PRO_5031178756" evidence="4">
    <location>
        <begin position="28"/>
        <end position="367"/>
    </location>
</feature>
<reference evidence="6 7" key="1">
    <citation type="submission" date="2020-08" db="EMBL/GenBank/DDBJ databases">
        <title>Sequencing the genomes of 1000 actinobacteria strains.</title>
        <authorList>
            <person name="Klenk H.-P."/>
        </authorList>
    </citation>
    <scope>NUCLEOTIDE SEQUENCE [LARGE SCALE GENOMIC DNA]</scope>
    <source>
        <strain evidence="6 7">DSM 43851</strain>
    </source>
</reference>
<name>A0A7W9KRQ6_9PSEU</name>
<evidence type="ECO:0000259" key="5">
    <source>
        <dbReference type="Pfam" id="PF13407"/>
    </source>
</evidence>
<dbReference type="Proteomes" id="UP000585638">
    <property type="component" value="Unassembled WGS sequence"/>
</dbReference>
<dbReference type="Gene3D" id="3.40.50.2300">
    <property type="match status" value="2"/>
</dbReference>
<keyword evidence="7" id="KW-1185">Reference proteome</keyword>
<proteinExistence type="predicted"/>